<sequence>MAKTATDWATEFREYVRKMLHFEEAINLMYWDLRTGAPKMGVELRSEAIGTLAAEVFAMQTSPQMEEYLNVLSEPGTFETLDPVTQATLREVKKEFDRNRKIPADRFKAYVVLTSQAESVWEEAKHTADFALFRPYLEKIVAMKIEFIGYWGYEGNKYNTLLDQYEPGLTVEQLDGIFGPLREETVKLVQAIVDSGIRPDLRHFRGHYPKDKQRALSLELLRNMGYDFAAGRLDETEHPFQTTINRYDARVTTKFLEDDVRSAISSTVHEGGHALYEQGVSPDLIGTPLCTGASMGIHESQSRFYENMIGRSREYWESHLPVVRRFFPEFEEVSVDEFYRAMNDVSPSLIRIEADEVTYNLHIMIRYELEKALINETLRVADLPGVWREKMREYLGVEPDSDATGVLQDVHWSGGDFGYFPSYSLGNIYAAQFRHQLAKEIPDYMEQVRRGEMLEIKRWLNEKIHRFGKTLTPGEIVRQVTGEDINAKYLIDYLHEKFDPLYHLA</sequence>
<dbReference type="PROSITE" id="PS52034">
    <property type="entry name" value="PEPTIDASE_M32"/>
    <property type="match status" value="1"/>
</dbReference>
<comment type="cofactor">
    <cofactor evidence="9">
        <name>Zn(2+)</name>
        <dbReference type="ChEBI" id="CHEBI:29105"/>
    </cofactor>
    <text evidence="9">Binds 1 zinc ion per subunit.</text>
</comment>
<dbReference type="Gene3D" id="1.10.1370.30">
    <property type="match status" value="1"/>
</dbReference>
<keyword evidence="12" id="KW-1185">Reference proteome</keyword>
<evidence type="ECO:0000256" key="7">
    <source>
        <dbReference type="ARBA" id="ARBA00061580"/>
    </source>
</evidence>
<evidence type="ECO:0000313" key="11">
    <source>
        <dbReference type="EMBL" id="SFU35472.1"/>
    </source>
</evidence>
<dbReference type="SUPFAM" id="SSF55486">
    <property type="entry name" value="Metalloproteases ('zincins'), catalytic domain"/>
    <property type="match status" value="1"/>
</dbReference>
<evidence type="ECO:0000256" key="3">
    <source>
        <dbReference type="ARBA" id="ARBA00022723"/>
    </source>
</evidence>
<feature type="binding site" evidence="9">
    <location>
        <position position="299"/>
    </location>
    <ligand>
        <name>Zn(2+)</name>
        <dbReference type="ChEBI" id="CHEBI:29105"/>
        <note>catalytic</note>
    </ligand>
</feature>
<dbReference type="FunFam" id="1.10.1370.30:FF:000003">
    <property type="entry name" value="Thermostable carboxypeptidase 1"/>
    <property type="match status" value="1"/>
</dbReference>
<dbReference type="PRINTS" id="PR00998">
    <property type="entry name" value="CRBOXYPTASET"/>
</dbReference>
<proteinExistence type="inferred from homology"/>
<keyword evidence="2 8" id="KW-0645">Protease</keyword>
<keyword evidence="1 8" id="KW-0121">Carboxypeptidase</keyword>
<evidence type="ECO:0000256" key="5">
    <source>
        <dbReference type="ARBA" id="ARBA00023049"/>
    </source>
</evidence>
<feature type="active site" description="Proton donor/acceptor" evidence="10">
    <location>
        <position position="270"/>
    </location>
</feature>
<evidence type="ECO:0000256" key="8">
    <source>
        <dbReference type="PIRNR" id="PIRNR006615"/>
    </source>
</evidence>
<evidence type="ECO:0000256" key="1">
    <source>
        <dbReference type="ARBA" id="ARBA00022645"/>
    </source>
</evidence>
<evidence type="ECO:0000256" key="9">
    <source>
        <dbReference type="PIRSR" id="PIRSR006615-1"/>
    </source>
</evidence>
<comment type="function">
    <text evidence="8">Broad specificity carboxypetidase that releases amino acids sequentially from the C-terminus, including neutral, aromatic, polar and basic residues.</text>
</comment>
<reference evidence="12" key="1">
    <citation type="submission" date="2016-10" db="EMBL/GenBank/DDBJ databases">
        <authorList>
            <person name="Varghese N."/>
        </authorList>
    </citation>
    <scope>NUCLEOTIDE SEQUENCE [LARGE SCALE GENOMIC DNA]</scope>
    <source>
        <strain evidence="12">DSM 17980</strain>
    </source>
</reference>
<dbReference type="Proteomes" id="UP000183508">
    <property type="component" value="Unassembled WGS sequence"/>
</dbReference>
<dbReference type="InterPro" id="IPR001333">
    <property type="entry name" value="Peptidase_M32_Taq"/>
</dbReference>
<gene>
    <name evidence="11" type="ORF">SAMN05421543_101249</name>
</gene>
<keyword evidence="5 8" id="KW-0482">Metalloprotease</keyword>
<keyword evidence="4 8" id="KW-0378">Hydrolase</keyword>
<evidence type="ECO:0000256" key="2">
    <source>
        <dbReference type="ARBA" id="ARBA00022670"/>
    </source>
</evidence>
<keyword evidence="3 8" id="KW-0479">Metal-binding</keyword>
<dbReference type="eggNOG" id="COG2317">
    <property type="taxonomic scope" value="Bacteria"/>
</dbReference>
<dbReference type="GO" id="GO:0004181">
    <property type="term" value="F:metallocarboxypeptidase activity"/>
    <property type="evidence" value="ECO:0007669"/>
    <property type="project" value="UniProtKB-UniRule"/>
</dbReference>
<evidence type="ECO:0000256" key="6">
    <source>
        <dbReference type="ARBA" id="ARBA00052755"/>
    </source>
</evidence>
<dbReference type="PANTHER" id="PTHR34217:SF1">
    <property type="entry name" value="CARBOXYPEPTIDASE 1"/>
    <property type="match status" value="1"/>
</dbReference>
<dbReference type="STRING" id="392015.SAMN05421543_101249"/>
<evidence type="ECO:0000256" key="10">
    <source>
        <dbReference type="PIRSR" id="PIRSR006615-2"/>
    </source>
</evidence>
<dbReference type="PIRSF" id="PIRSF006615">
    <property type="entry name" value="Zn_crbxpep_Taq"/>
    <property type="match status" value="1"/>
</dbReference>
<dbReference type="GO" id="GO:0006508">
    <property type="term" value="P:proteolysis"/>
    <property type="evidence" value="ECO:0007669"/>
    <property type="project" value="UniProtKB-UniRule"/>
</dbReference>
<name>A0A1I7FGZ3_9BACL</name>
<keyword evidence="9" id="KW-0862">Zinc</keyword>
<evidence type="ECO:0000256" key="4">
    <source>
        <dbReference type="ARBA" id="ARBA00022801"/>
    </source>
</evidence>
<comment type="catalytic activity">
    <reaction evidence="6 8">
        <text>Release of a C-terminal amino acid with broad specificity, except for -Pro.</text>
        <dbReference type="EC" id="3.4.17.19"/>
    </reaction>
</comment>
<organism evidence="11 12">
    <name type="scientific">Alicyclobacillus macrosporangiidus</name>
    <dbReference type="NCBI Taxonomy" id="392015"/>
    <lineage>
        <taxon>Bacteria</taxon>
        <taxon>Bacillati</taxon>
        <taxon>Bacillota</taxon>
        <taxon>Bacilli</taxon>
        <taxon>Bacillales</taxon>
        <taxon>Alicyclobacillaceae</taxon>
        <taxon>Alicyclobacillus</taxon>
    </lineage>
</organism>
<dbReference type="EC" id="3.4.17.19" evidence="8"/>
<dbReference type="Pfam" id="PF02074">
    <property type="entry name" value="Peptidase_M32"/>
    <property type="match status" value="1"/>
</dbReference>
<dbReference type="GO" id="GO:0008270">
    <property type="term" value="F:zinc ion binding"/>
    <property type="evidence" value="ECO:0007669"/>
    <property type="project" value="UniProtKB-ARBA"/>
</dbReference>
<evidence type="ECO:0000313" key="12">
    <source>
        <dbReference type="Proteomes" id="UP000183508"/>
    </source>
</evidence>
<protein>
    <recommendedName>
        <fullName evidence="8">Metal-dependent carboxypeptidase</fullName>
        <ecNumber evidence="8">3.4.17.19</ecNumber>
    </recommendedName>
</protein>
<dbReference type="RefSeq" id="WP_281245545.1">
    <property type="nucleotide sequence ID" value="NZ_FPBV01000001.1"/>
</dbReference>
<accession>A0A1I7FGZ3</accession>
<comment type="similarity">
    <text evidence="7 8">Belongs to the peptidase M32 family.</text>
</comment>
<dbReference type="EMBL" id="FPBV01000001">
    <property type="protein sequence ID" value="SFU35472.1"/>
    <property type="molecule type" value="Genomic_DNA"/>
</dbReference>
<dbReference type="CDD" id="cd06460">
    <property type="entry name" value="M32_Taq"/>
    <property type="match status" value="1"/>
</dbReference>
<feature type="binding site" evidence="9">
    <location>
        <position position="273"/>
    </location>
    <ligand>
        <name>Zn(2+)</name>
        <dbReference type="ChEBI" id="CHEBI:29105"/>
        <note>catalytic</note>
    </ligand>
</feature>
<dbReference type="PANTHER" id="PTHR34217">
    <property type="entry name" value="METAL-DEPENDENT CARBOXYPEPTIDASE"/>
    <property type="match status" value="1"/>
</dbReference>
<feature type="binding site" evidence="9">
    <location>
        <position position="269"/>
    </location>
    <ligand>
        <name>Zn(2+)</name>
        <dbReference type="ChEBI" id="CHEBI:29105"/>
        <note>catalytic</note>
    </ligand>
</feature>
<dbReference type="AlphaFoldDB" id="A0A1I7FGZ3"/>